<keyword evidence="2 6" id="KW-0472">Membrane</keyword>
<dbReference type="GO" id="GO:0043165">
    <property type="term" value="P:Gram-negative-bacterium-type cell outer membrane assembly"/>
    <property type="evidence" value="ECO:0007669"/>
    <property type="project" value="UniProtKB-UniRule"/>
</dbReference>
<dbReference type="GO" id="GO:0009279">
    <property type="term" value="C:cell outer membrane"/>
    <property type="evidence" value="ECO:0007669"/>
    <property type="project" value="UniProtKB-SubCell"/>
</dbReference>
<sequence>MIKRNLLVMGLAVLLSACGFQLRGTGTNEIAVKELGLSARNSYGATVVQLRQALTNNGVTVTNTAPYTLVLADEKEERRAATYTRSSRSAEYELSTTLEYTINGRDNTPLLSDKLEVRRYYVRDGNNITAGDQEVTQVREEIRNDLVQAMLVRLQYIDPAHLAKLQRRADERAKAEAQAAQEAQRIQDETPQQSPLEVPAQ</sequence>
<proteinExistence type="inferred from homology"/>
<evidence type="ECO:0000313" key="9">
    <source>
        <dbReference type="EMBL" id="TLP54936.1"/>
    </source>
</evidence>
<protein>
    <recommendedName>
        <fullName evidence="6">LPS-assembly lipoprotein LptE</fullName>
    </recommendedName>
</protein>
<comment type="subunit">
    <text evidence="6">Component of the lipopolysaccharide transport and assembly complex. Interacts with LptD.</text>
</comment>
<evidence type="ECO:0000256" key="3">
    <source>
        <dbReference type="ARBA" id="ARBA00023139"/>
    </source>
</evidence>
<comment type="function">
    <text evidence="6">Together with LptD, is involved in the assembly of lipopolysaccharide (LPS) at the surface of the outer membrane. Required for the proper assembly of LptD. Binds LPS and may serve as the LPS recognition site at the outer membrane.</text>
</comment>
<dbReference type="Gene3D" id="3.30.160.150">
    <property type="entry name" value="Lipoprotein like domain"/>
    <property type="match status" value="1"/>
</dbReference>
<keyword evidence="10" id="KW-1185">Reference proteome</keyword>
<dbReference type="OrthoDB" id="5612114at2"/>
<dbReference type="RefSeq" id="WP_138221402.1">
    <property type="nucleotide sequence ID" value="NZ_VAUO01000014.1"/>
</dbReference>
<keyword evidence="5 6" id="KW-0449">Lipoprotein</keyword>
<evidence type="ECO:0000256" key="2">
    <source>
        <dbReference type="ARBA" id="ARBA00023136"/>
    </source>
</evidence>
<dbReference type="EMBL" id="VAUO01000014">
    <property type="protein sequence ID" value="TLP54936.1"/>
    <property type="molecule type" value="Genomic_DNA"/>
</dbReference>
<keyword evidence="4 6" id="KW-0998">Cell outer membrane</keyword>
<feature type="chain" id="PRO_5024457027" description="LPS-assembly lipoprotein LptE" evidence="8">
    <location>
        <begin position="20"/>
        <end position="201"/>
    </location>
</feature>
<keyword evidence="1 6" id="KW-0732">Signal</keyword>
<keyword evidence="3 6" id="KW-0564">Palmitate</keyword>
<evidence type="ECO:0000256" key="6">
    <source>
        <dbReference type="HAMAP-Rule" id="MF_01186"/>
    </source>
</evidence>
<dbReference type="HAMAP" id="MF_01186">
    <property type="entry name" value="LPS_assembly_LptE"/>
    <property type="match status" value="1"/>
</dbReference>
<feature type="signal peptide" evidence="8">
    <location>
        <begin position="1"/>
        <end position="19"/>
    </location>
</feature>
<dbReference type="Proteomes" id="UP000309819">
    <property type="component" value="Unassembled WGS sequence"/>
</dbReference>
<evidence type="ECO:0000313" key="10">
    <source>
        <dbReference type="Proteomes" id="UP000309819"/>
    </source>
</evidence>
<dbReference type="PANTHER" id="PTHR38098">
    <property type="entry name" value="LPS-ASSEMBLY LIPOPROTEIN LPTE"/>
    <property type="match status" value="1"/>
</dbReference>
<comment type="caution">
    <text evidence="9">The sequence shown here is derived from an EMBL/GenBank/DDBJ whole genome shotgun (WGS) entry which is preliminary data.</text>
</comment>
<organism evidence="9 10">
    <name type="scientific">Pseudomonas mosselii</name>
    <dbReference type="NCBI Taxonomy" id="78327"/>
    <lineage>
        <taxon>Bacteria</taxon>
        <taxon>Pseudomonadati</taxon>
        <taxon>Pseudomonadota</taxon>
        <taxon>Gammaproteobacteria</taxon>
        <taxon>Pseudomonadales</taxon>
        <taxon>Pseudomonadaceae</taxon>
        <taxon>Pseudomonas</taxon>
    </lineage>
</organism>
<dbReference type="Pfam" id="PF04390">
    <property type="entry name" value="LptE"/>
    <property type="match status" value="1"/>
</dbReference>
<dbReference type="GO" id="GO:0001530">
    <property type="term" value="F:lipopolysaccharide binding"/>
    <property type="evidence" value="ECO:0007669"/>
    <property type="project" value="TreeGrafter"/>
</dbReference>
<evidence type="ECO:0000256" key="4">
    <source>
        <dbReference type="ARBA" id="ARBA00023237"/>
    </source>
</evidence>
<dbReference type="PROSITE" id="PS51257">
    <property type="entry name" value="PROKAR_LIPOPROTEIN"/>
    <property type="match status" value="1"/>
</dbReference>
<reference evidence="9 10" key="1">
    <citation type="submission" date="2019-05" db="EMBL/GenBank/DDBJ databases">
        <title>Pseudomonas sp. SC006 isolated from lettuce that can produce HBGAs.</title>
        <authorList>
            <person name="Wang D."/>
            <person name="Liao N."/>
            <person name="Liu D."/>
            <person name="Zhang Z."/>
            <person name="Zou S."/>
        </authorList>
    </citation>
    <scope>NUCLEOTIDE SEQUENCE [LARGE SCALE GENOMIC DNA]</scope>
    <source>
        <strain evidence="9 10">SC006</strain>
    </source>
</reference>
<feature type="region of interest" description="Disordered" evidence="7">
    <location>
        <begin position="168"/>
        <end position="201"/>
    </location>
</feature>
<comment type="subcellular location">
    <subcellularLocation>
        <location evidence="6">Cell outer membrane</location>
        <topology evidence="6">Lipid-anchor</topology>
    </subcellularLocation>
</comment>
<dbReference type="AlphaFoldDB" id="A0A5R8YQ76"/>
<dbReference type="PANTHER" id="PTHR38098:SF1">
    <property type="entry name" value="LPS-ASSEMBLY LIPOPROTEIN LPTE"/>
    <property type="match status" value="1"/>
</dbReference>
<name>A0A5R8YQ76_9PSED</name>
<dbReference type="GO" id="GO:0015920">
    <property type="term" value="P:lipopolysaccharide transport"/>
    <property type="evidence" value="ECO:0007669"/>
    <property type="project" value="TreeGrafter"/>
</dbReference>
<evidence type="ECO:0000256" key="1">
    <source>
        <dbReference type="ARBA" id="ARBA00022729"/>
    </source>
</evidence>
<evidence type="ECO:0000256" key="5">
    <source>
        <dbReference type="ARBA" id="ARBA00023288"/>
    </source>
</evidence>
<dbReference type="InterPro" id="IPR007485">
    <property type="entry name" value="LPS_assembly_LptE"/>
</dbReference>
<dbReference type="GO" id="GO:1990351">
    <property type="term" value="C:transporter complex"/>
    <property type="evidence" value="ECO:0007669"/>
    <property type="project" value="TreeGrafter"/>
</dbReference>
<evidence type="ECO:0000256" key="8">
    <source>
        <dbReference type="SAM" id="SignalP"/>
    </source>
</evidence>
<comment type="similarity">
    <text evidence="6">Belongs to the LptE lipoprotein family.</text>
</comment>
<accession>A0A5R8YQ76</accession>
<evidence type="ECO:0000256" key="7">
    <source>
        <dbReference type="SAM" id="MobiDB-lite"/>
    </source>
</evidence>
<gene>
    <name evidence="6" type="primary">lptE</name>
    <name evidence="9" type="ORF">FEM01_21120</name>
</gene>